<feature type="disulfide bond" description="Redox-active" evidence="9">
    <location>
        <begin position="44"/>
        <end position="49"/>
    </location>
</feature>
<feature type="binding site" evidence="8">
    <location>
        <position position="268"/>
    </location>
    <ligand>
        <name>NAD(+)</name>
        <dbReference type="ChEBI" id="CHEBI:57540"/>
    </ligand>
</feature>
<evidence type="ECO:0000256" key="2">
    <source>
        <dbReference type="ARBA" id="ARBA00022630"/>
    </source>
</evidence>
<sequence length="475" mass="50405">MTKAEHYDLCIIGAGSAGLSVAAAAVQFGVRVALIEKGAMGGDCLNFGCVPSKALLAAAKHAQAMRSGAPFGIAPVEPEIDFAAVRDHVRRTITAIAPNDSEERFAAMGVEVIRAPARFLDAATLEAGGHRVQARRFVIATGSTPAVPPIPGLDGVDYLTNETIFDLAERPDHLVVIGGGPIGMELAQAHRRLGARVTVLEALTPLAKDDEEAAAVVLDALRREGVEILSGAAVTAISSEGGTVRATVSLDDGEERIVTGSHLLVAAGRRPQTGGLDLEAAGVASTKAGITVDRSLRTANRRIYAIGDVTGGLQFTHVGNYHAGLVVRNALFHLPVRADMSAIPWVTYTDPELAHVGLGEAEARERHGEVHVLRWPFAENDRAQAEGRTEGFVKVIASRRGRVLGADIVGPEAGELIQPWALAISSKLTVKAMIETVLPYPTLGEVNKRAAYVYYTGLPERPWIRRLVRWLAKLG</sequence>
<dbReference type="EMBL" id="CP058214">
    <property type="protein sequence ID" value="QPC43590.1"/>
    <property type="molecule type" value="Genomic_DNA"/>
</dbReference>
<dbReference type="PRINTS" id="PR00368">
    <property type="entry name" value="FADPNR"/>
</dbReference>
<feature type="domain" description="Pyridine nucleotide-disulphide oxidoreductase dimerisation" evidence="11">
    <location>
        <begin position="343"/>
        <end position="450"/>
    </location>
</feature>
<evidence type="ECO:0000259" key="12">
    <source>
        <dbReference type="Pfam" id="PF07992"/>
    </source>
</evidence>
<dbReference type="PRINTS" id="PR00411">
    <property type="entry name" value="PNDRDTASEI"/>
</dbReference>
<feature type="binding site" evidence="8">
    <location>
        <position position="201"/>
    </location>
    <ligand>
        <name>NAD(+)</name>
        <dbReference type="ChEBI" id="CHEBI:57540"/>
    </ligand>
</feature>
<dbReference type="Proteomes" id="UP000593594">
    <property type="component" value="Chromosome"/>
</dbReference>
<evidence type="ECO:0000313" key="14">
    <source>
        <dbReference type="Proteomes" id="UP000593594"/>
    </source>
</evidence>
<keyword evidence="8" id="KW-0520">NAD</keyword>
<evidence type="ECO:0000256" key="8">
    <source>
        <dbReference type="PIRSR" id="PIRSR000350-3"/>
    </source>
</evidence>
<keyword evidence="7 10" id="KW-0676">Redox-active center</keyword>
<dbReference type="InterPro" id="IPR001100">
    <property type="entry name" value="Pyr_nuc-diS_OxRdtase"/>
</dbReference>
<dbReference type="InterPro" id="IPR023753">
    <property type="entry name" value="FAD/NAD-binding_dom"/>
</dbReference>
<dbReference type="RefSeq" id="WP_213160955.1">
    <property type="nucleotide sequence ID" value="NZ_CP058214.1"/>
</dbReference>
<name>A0A7S8HCG5_9HYPH</name>
<keyword evidence="14" id="KW-1185">Reference proteome</keyword>
<protein>
    <submittedName>
        <fullName evidence="13">FAD-dependent oxidoreductase</fullName>
    </submittedName>
</protein>
<dbReference type="SUPFAM" id="SSF55424">
    <property type="entry name" value="FAD/NAD-linked reductases, dimerisation (C-terminal) domain"/>
    <property type="match status" value="1"/>
</dbReference>
<dbReference type="InterPro" id="IPR004099">
    <property type="entry name" value="Pyr_nucl-diS_OxRdtase_dimer"/>
</dbReference>
<dbReference type="PIRSF" id="PIRSF000350">
    <property type="entry name" value="Mercury_reductase_MerA"/>
    <property type="match status" value="1"/>
</dbReference>
<keyword evidence="2 10" id="KW-0285">Flavoprotein</keyword>
<dbReference type="Gene3D" id="3.30.390.30">
    <property type="match status" value="1"/>
</dbReference>
<keyword evidence="3 8" id="KW-0274">FAD</keyword>
<evidence type="ECO:0000256" key="10">
    <source>
        <dbReference type="RuleBase" id="RU003691"/>
    </source>
</evidence>
<comment type="similarity">
    <text evidence="1 10">Belongs to the class-I pyridine nucleotide-disulfide oxidoreductase family.</text>
</comment>
<dbReference type="GO" id="GO:0016668">
    <property type="term" value="F:oxidoreductase activity, acting on a sulfur group of donors, NAD(P) as acceptor"/>
    <property type="evidence" value="ECO:0007669"/>
    <property type="project" value="InterPro"/>
</dbReference>
<evidence type="ECO:0000256" key="1">
    <source>
        <dbReference type="ARBA" id="ARBA00007532"/>
    </source>
</evidence>
<dbReference type="GO" id="GO:0050660">
    <property type="term" value="F:flavin adenine dinucleotide binding"/>
    <property type="evidence" value="ECO:0007669"/>
    <property type="project" value="TreeGrafter"/>
</dbReference>
<dbReference type="FunFam" id="3.30.390.30:FF:000001">
    <property type="entry name" value="Dihydrolipoyl dehydrogenase"/>
    <property type="match status" value="1"/>
</dbReference>
<evidence type="ECO:0000256" key="5">
    <source>
        <dbReference type="ARBA" id="ARBA00023002"/>
    </source>
</evidence>
<keyword evidence="5 10" id="KW-0560">Oxidoreductase</keyword>
<feature type="binding site" evidence="8">
    <location>
        <position position="53"/>
    </location>
    <ligand>
        <name>FAD</name>
        <dbReference type="ChEBI" id="CHEBI:57692"/>
    </ligand>
</feature>
<organism evidence="13 14">
    <name type="scientific">Kaustia mangrovi</name>
    <dbReference type="NCBI Taxonomy" id="2593653"/>
    <lineage>
        <taxon>Bacteria</taxon>
        <taxon>Pseudomonadati</taxon>
        <taxon>Pseudomonadota</taxon>
        <taxon>Alphaproteobacteria</taxon>
        <taxon>Hyphomicrobiales</taxon>
        <taxon>Parvibaculaceae</taxon>
        <taxon>Kaustia</taxon>
    </lineage>
</organism>
<evidence type="ECO:0000259" key="11">
    <source>
        <dbReference type="Pfam" id="PF02852"/>
    </source>
</evidence>
<evidence type="ECO:0000313" key="13">
    <source>
        <dbReference type="EMBL" id="QPC43590.1"/>
    </source>
</evidence>
<dbReference type="PANTHER" id="PTHR43014">
    <property type="entry name" value="MERCURIC REDUCTASE"/>
    <property type="match status" value="1"/>
</dbReference>
<evidence type="ECO:0000256" key="3">
    <source>
        <dbReference type="ARBA" id="ARBA00022827"/>
    </source>
</evidence>
<keyword evidence="4" id="KW-0521">NADP</keyword>
<evidence type="ECO:0000256" key="6">
    <source>
        <dbReference type="ARBA" id="ARBA00023157"/>
    </source>
</evidence>
<dbReference type="InterPro" id="IPR012999">
    <property type="entry name" value="Pyr_OxRdtase_I_AS"/>
</dbReference>
<feature type="binding site" evidence="8">
    <location>
        <begin position="178"/>
        <end position="185"/>
    </location>
    <ligand>
        <name>NAD(+)</name>
        <dbReference type="ChEBI" id="CHEBI:57540"/>
    </ligand>
</feature>
<keyword evidence="8" id="KW-0547">Nucleotide-binding</keyword>
<dbReference type="KEGG" id="kmn:HW532_13350"/>
<gene>
    <name evidence="13" type="ORF">HW532_13350</name>
</gene>
<feature type="domain" description="FAD/NAD(P)-binding" evidence="12">
    <location>
        <begin position="7"/>
        <end position="319"/>
    </location>
</feature>
<evidence type="ECO:0000256" key="4">
    <source>
        <dbReference type="ARBA" id="ARBA00022857"/>
    </source>
</evidence>
<evidence type="ECO:0000256" key="7">
    <source>
        <dbReference type="ARBA" id="ARBA00023284"/>
    </source>
</evidence>
<dbReference type="InterPro" id="IPR036188">
    <property type="entry name" value="FAD/NAD-bd_sf"/>
</dbReference>
<accession>A0A7S8HCG5</accession>
<dbReference type="Gene3D" id="3.50.50.60">
    <property type="entry name" value="FAD/NAD(P)-binding domain"/>
    <property type="match status" value="2"/>
</dbReference>
<dbReference type="Pfam" id="PF02852">
    <property type="entry name" value="Pyr_redox_dim"/>
    <property type="match status" value="1"/>
</dbReference>
<proteinExistence type="inferred from homology"/>
<dbReference type="PROSITE" id="PS00076">
    <property type="entry name" value="PYRIDINE_REDOX_1"/>
    <property type="match status" value="1"/>
</dbReference>
<dbReference type="GO" id="GO:0003955">
    <property type="term" value="F:NAD(P)H dehydrogenase (quinone) activity"/>
    <property type="evidence" value="ECO:0007669"/>
    <property type="project" value="TreeGrafter"/>
</dbReference>
<evidence type="ECO:0000256" key="9">
    <source>
        <dbReference type="PIRSR" id="PIRSR000350-4"/>
    </source>
</evidence>
<dbReference type="SUPFAM" id="SSF51905">
    <property type="entry name" value="FAD/NAD(P)-binding domain"/>
    <property type="match status" value="1"/>
</dbReference>
<dbReference type="Pfam" id="PF07992">
    <property type="entry name" value="Pyr_redox_2"/>
    <property type="match status" value="1"/>
</dbReference>
<feature type="binding site" evidence="8">
    <location>
        <position position="308"/>
    </location>
    <ligand>
        <name>FAD</name>
        <dbReference type="ChEBI" id="CHEBI:57692"/>
    </ligand>
</feature>
<dbReference type="InterPro" id="IPR016156">
    <property type="entry name" value="FAD/NAD-linked_Rdtase_dimer_sf"/>
</dbReference>
<dbReference type="AlphaFoldDB" id="A0A7S8HCG5"/>
<comment type="cofactor">
    <cofactor evidence="8">
        <name>FAD</name>
        <dbReference type="ChEBI" id="CHEBI:57692"/>
    </cofactor>
    <text evidence="8">Binds 1 FAD per subunit.</text>
</comment>
<feature type="binding site" evidence="8">
    <location>
        <begin position="141"/>
        <end position="143"/>
    </location>
    <ligand>
        <name>FAD</name>
        <dbReference type="ChEBI" id="CHEBI:57692"/>
    </ligand>
</feature>
<dbReference type="PANTHER" id="PTHR43014:SF2">
    <property type="entry name" value="MERCURIC REDUCTASE"/>
    <property type="match status" value="1"/>
</dbReference>
<reference evidence="13 14" key="1">
    <citation type="submission" date="2020-06" db="EMBL/GenBank/DDBJ databases">
        <title>Genome sequence of 2 isolates from Red Sea Mangroves.</title>
        <authorList>
            <person name="Sefrji F."/>
            <person name="Michoud G."/>
            <person name="Merlino G."/>
            <person name="Daffonchio D."/>
        </authorList>
    </citation>
    <scope>NUCLEOTIDE SEQUENCE [LARGE SCALE GENOMIC DNA]</scope>
    <source>
        <strain evidence="13 14">R1DC25</strain>
    </source>
</reference>
<keyword evidence="6" id="KW-1015">Disulfide bond</keyword>